<dbReference type="Proteomes" id="UP000186868">
    <property type="component" value="Unassembled WGS sequence"/>
</dbReference>
<protein>
    <submittedName>
        <fullName evidence="1">Hydrolase</fullName>
    </submittedName>
</protein>
<dbReference type="InterPro" id="IPR006379">
    <property type="entry name" value="HAD-SF_hydro_IIB"/>
</dbReference>
<dbReference type="SFLD" id="SFLDG01140">
    <property type="entry name" value="C2.B:_Phosphomannomutase_and_P"/>
    <property type="match status" value="1"/>
</dbReference>
<keyword evidence="2" id="KW-1185">Reference proteome</keyword>
<dbReference type="CDD" id="cd07516">
    <property type="entry name" value="HAD_Pase"/>
    <property type="match status" value="1"/>
</dbReference>
<sequence>MDIRLLVLDIDGTISGRSNEISEPVKQAIQAVQAQGIQVALATGRMFRSAMRFHRCIGSQLPLLAYNGAWIQDPFTGEMHQHLPVAPALAQQLLDDLELPELIDRLGIHFYIGDRLYVRQITAITENYAQRSGIEPIAVGDLRSIVDKHPTKVLALSREVSLIEKLLSHLQQRYAASELYLTQSTINFLEATHPHANKGSAVRYLSEQILGLEAKNVMAVGDNFNDAQMLQYAGTSIAMGNAPTALQELADWVAPSVEEDGVAVAIEKFLL</sequence>
<dbReference type="OrthoDB" id="9781413at2"/>
<dbReference type="EMBL" id="MRCB01000035">
    <property type="protein sequence ID" value="OKH20086.1"/>
    <property type="molecule type" value="Genomic_DNA"/>
</dbReference>
<dbReference type="PANTHER" id="PTHR10000">
    <property type="entry name" value="PHOSPHOSERINE PHOSPHATASE"/>
    <property type="match status" value="1"/>
</dbReference>
<evidence type="ECO:0000313" key="2">
    <source>
        <dbReference type="Proteomes" id="UP000186868"/>
    </source>
</evidence>
<dbReference type="GO" id="GO:0016791">
    <property type="term" value="F:phosphatase activity"/>
    <property type="evidence" value="ECO:0007669"/>
    <property type="project" value="UniProtKB-ARBA"/>
</dbReference>
<dbReference type="Gene3D" id="3.30.1240.10">
    <property type="match status" value="1"/>
</dbReference>
<dbReference type="InterPro" id="IPR000150">
    <property type="entry name" value="Cof"/>
</dbReference>
<dbReference type="NCBIfam" id="TIGR00099">
    <property type="entry name" value="Cof-subfamily"/>
    <property type="match status" value="1"/>
</dbReference>
<dbReference type="Gene3D" id="3.40.50.1000">
    <property type="entry name" value="HAD superfamily/HAD-like"/>
    <property type="match status" value="1"/>
</dbReference>
<organism evidence="1 2">
    <name type="scientific">Hydrococcus rivularis NIES-593</name>
    <dbReference type="NCBI Taxonomy" id="1921803"/>
    <lineage>
        <taxon>Bacteria</taxon>
        <taxon>Bacillati</taxon>
        <taxon>Cyanobacteriota</taxon>
        <taxon>Cyanophyceae</taxon>
        <taxon>Pleurocapsales</taxon>
        <taxon>Hydrococcaceae</taxon>
        <taxon>Hydrococcus</taxon>
    </lineage>
</organism>
<evidence type="ECO:0000313" key="1">
    <source>
        <dbReference type="EMBL" id="OKH20086.1"/>
    </source>
</evidence>
<comment type="caution">
    <text evidence="1">The sequence shown here is derived from an EMBL/GenBank/DDBJ whole genome shotgun (WGS) entry which is preliminary data.</text>
</comment>
<dbReference type="STRING" id="1921803.NIES593_20100"/>
<keyword evidence="1" id="KW-0378">Hydrolase</keyword>
<dbReference type="SFLD" id="SFLDS00003">
    <property type="entry name" value="Haloacid_Dehalogenase"/>
    <property type="match status" value="1"/>
</dbReference>
<dbReference type="GO" id="GO:0000287">
    <property type="term" value="F:magnesium ion binding"/>
    <property type="evidence" value="ECO:0007669"/>
    <property type="project" value="TreeGrafter"/>
</dbReference>
<proteinExistence type="predicted"/>
<dbReference type="PROSITE" id="PS01229">
    <property type="entry name" value="COF_2"/>
    <property type="match status" value="1"/>
</dbReference>
<dbReference type="Pfam" id="PF08282">
    <property type="entry name" value="Hydrolase_3"/>
    <property type="match status" value="1"/>
</dbReference>
<name>A0A1U7H929_9CYAN</name>
<accession>A0A1U7H929</accession>
<dbReference type="GO" id="GO:0005829">
    <property type="term" value="C:cytosol"/>
    <property type="evidence" value="ECO:0007669"/>
    <property type="project" value="TreeGrafter"/>
</dbReference>
<dbReference type="SUPFAM" id="SSF56784">
    <property type="entry name" value="HAD-like"/>
    <property type="match status" value="1"/>
</dbReference>
<dbReference type="PANTHER" id="PTHR10000:SF8">
    <property type="entry name" value="HAD SUPERFAMILY HYDROLASE-LIKE, TYPE 3"/>
    <property type="match status" value="1"/>
</dbReference>
<gene>
    <name evidence="1" type="ORF">NIES593_20100</name>
</gene>
<dbReference type="InterPro" id="IPR023214">
    <property type="entry name" value="HAD_sf"/>
</dbReference>
<dbReference type="InterPro" id="IPR036412">
    <property type="entry name" value="HAD-like_sf"/>
</dbReference>
<dbReference type="NCBIfam" id="TIGR01484">
    <property type="entry name" value="HAD-SF-IIB"/>
    <property type="match status" value="1"/>
</dbReference>
<reference evidence="1 2" key="1">
    <citation type="submission" date="2016-11" db="EMBL/GenBank/DDBJ databases">
        <title>Draft Genome Sequences of Nine Cyanobacterial Strains from Diverse Habitats.</title>
        <authorList>
            <person name="Zhu T."/>
            <person name="Hou S."/>
            <person name="Lu X."/>
            <person name="Hess W.R."/>
        </authorList>
    </citation>
    <scope>NUCLEOTIDE SEQUENCE [LARGE SCALE GENOMIC DNA]</scope>
    <source>
        <strain evidence="1 2">NIES-593</strain>
    </source>
</reference>
<dbReference type="AlphaFoldDB" id="A0A1U7H929"/>